<sequence>MGPVSDKEKEFQLKLEREGKARERMTIQALITAKQVRISTTKQTSVTTLNELSEVMYQQTNSTLPDALKGALQGKGADAAGKYLK</sequence>
<accession>A0AAW8RF58</accession>
<dbReference type="RefSeq" id="WP_311780860.1">
    <property type="nucleotide sequence ID" value="NZ_JALRMR010000016.1"/>
</dbReference>
<organism evidence="1 2">
    <name type="scientific">Carnobacterium divergens</name>
    <name type="common">Lactobacillus divergens</name>
    <dbReference type="NCBI Taxonomy" id="2748"/>
    <lineage>
        <taxon>Bacteria</taxon>
        <taxon>Bacillati</taxon>
        <taxon>Bacillota</taxon>
        <taxon>Bacilli</taxon>
        <taxon>Lactobacillales</taxon>
        <taxon>Carnobacteriaceae</taxon>
        <taxon>Carnobacterium</taxon>
    </lineage>
</organism>
<evidence type="ECO:0000313" key="1">
    <source>
        <dbReference type="EMBL" id="MDT1975114.1"/>
    </source>
</evidence>
<proteinExistence type="predicted"/>
<dbReference type="EMBL" id="JALRMR010000016">
    <property type="protein sequence ID" value="MDT1975114.1"/>
    <property type="molecule type" value="Genomic_DNA"/>
</dbReference>
<dbReference type="Proteomes" id="UP001249945">
    <property type="component" value="Unassembled WGS sequence"/>
</dbReference>
<comment type="caution">
    <text evidence="1">The sequence shown here is derived from an EMBL/GenBank/DDBJ whole genome shotgun (WGS) entry which is preliminary data.</text>
</comment>
<reference evidence="1" key="1">
    <citation type="submission" date="2022-04" db="EMBL/GenBank/DDBJ databases">
        <title>Draft genome sequences of lactic acid bacteria (LAB) strains involved in meat spoilage.</title>
        <authorList>
            <person name="Palevich N."/>
        </authorList>
    </citation>
    <scope>NUCLEOTIDE SEQUENCE</scope>
    <source>
        <strain evidence="1">9-14</strain>
    </source>
</reference>
<protein>
    <submittedName>
        <fullName evidence="1">Uncharacterized protein</fullName>
    </submittedName>
</protein>
<dbReference type="AlphaFoldDB" id="A0AAW8RF58"/>
<evidence type="ECO:0000313" key="2">
    <source>
        <dbReference type="Proteomes" id="UP001249945"/>
    </source>
</evidence>
<name>A0AAW8RF58_CARDV</name>
<gene>
    <name evidence="1" type="ORF">MX635_11970</name>
</gene>